<dbReference type="InterPro" id="IPR012659">
    <property type="entry name" value="CHP02444"/>
</dbReference>
<evidence type="ECO:0000313" key="1">
    <source>
        <dbReference type="EMBL" id="MDF1585296.1"/>
    </source>
</evidence>
<proteinExistence type="predicted"/>
<organism evidence="1 2">
    <name type="scientific">Marinimicrococcus flavescens</name>
    <dbReference type="NCBI Taxonomy" id="3031815"/>
    <lineage>
        <taxon>Bacteria</taxon>
        <taxon>Pseudomonadati</taxon>
        <taxon>Pseudomonadota</taxon>
        <taxon>Alphaproteobacteria</taxon>
        <taxon>Geminicoccales</taxon>
        <taxon>Geminicoccaceae</taxon>
        <taxon>Marinimicrococcus</taxon>
    </lineage>
</organism>
<accession>A0AAP3UYU2</accession>
<evidence type="ECO:0000313" key="2">
    <source>
        <dbReference type="Proteomes" id="UP001301140"/>
    </source>
</evidence>
<gene>
    <name evidence="1" type="ORF">PZ740_02730</name>
</gene>
<dbReference type="NCBIfam" id="TIGR02444">
    <property type="entry name" value="TIGR02444 family protein"/>
    <property type="match status" value="1"/>
</dbReference>
<dbReference type="Pfam" id="PF09523">
    <property type="entry name" value="DUF2390"/>
    <property type="match status" value="1"/>
</dbReference>
<dbReference type="AlphaFoldDB" id="A0AAP3UYU2"/>
<keyword evidence="2" id="KW-1185">Reference proteome</keyword>
<dbReference type="Proteomes" id="UP001301140">
    <property type="component" value="Unassembled WGS sequence"/>
</dbReference>
<comment type="caution">
    <text evidence="1">The sequence shown here is derived from an EMBL/GenBank/DDBJ whole genome shotgun (WGS) entry which is preliminary data.</text>
</comment>
<sequence length="165" mass="17222">MPPSWSESPLWRRALRLYGSPGAAAACLRLQDEAGADVPLLLLGCWLAERGATPDEETAATLAACAARWRPVIEGLRGARRALKPLAAGDGSPAARRTELRERIKDAELAAEHELLLEVEALAGSLPGGRLPTRALARANLAALGQGRAAGSPVLEPLLAAAALE</sequence>
<dbReference type="RefSeq" id="WP_327787711.1">
    <property type="nucleotide sequence ID" value="NZ_JARGEQ010000016.1"/>
</dbReference>
<reference evidence="1 2" key="1">
    <citation type="submission" date="2023-03" db="EMBL/GenBank/DDBJ databases">
        <title>YIM 152171 draft genome.</title>
        <authorList>
            <person name="Yang Z."/>
        </authorList>
    </citation>
    <scope>NUCLEOTIDE SEQUENCE [LARGE SCALE GENOMIC DNA]</scope>
    <source>
        <strain evidence="1 2">YIM 152171</strain>
    </source>
</reference>
<dbReference type="EMBL" id="JARGEQ010000016">
    <property type="protein sequence ID" value="MDF1585296.1"/>
    <property type="molecule type" value="Genomic_DNA"/>
</dbReference>
<name>A0AAP3UYU2_9PROT</name>
<protein>
    <submittedName>
        <fullName evidence="1">TIGR02444 family protein</fullName>
    </submittedName>
</protein>